<dbReference type="EMBL" id="CP012510">
    <property type="protein sequence ID" value="ALB24424.1"/>
    <property type="molecule type" value="Genomic_DNA"/>
</dbReference>
<dbReference type="PIRSF" id="PIRSF009320">
    <property type="entry name" value="Nuc_binding_HP_1000"/>
    <property type="match status" value="1"/>
</dbReference>
<dbReference type="Pfam" id="PF01656">
    <property type="entry name" value="CbiA"/>
    <property type="match status" value="1"/>
</dbReference>
<dbReference type="InterPro" id="IPR027417">
    <property type="entry name" value="P-loop_NTPase"/>
</dbReference>
<dbReference type="Proteomes" id="UP000029558">
    <property type="component" value="Plasmid pPSB1-2"/>
</dbReference>
<sequence length="233" mass="26209">MIIVYGGRKGGVGKSSGAINFAAGLQEQGKDVLLFDADRTENSSSWNHIRNENKTLKRVNSVQGYGNILTQLADLSERYDDIVIDTAGKDSQEFRYALAVADIALIPFRCSMFDLKTLPQVSDIISTMRPTNPKLQCFCYISMATTNPIMKEVFQTSQRVEKLKRDGLIDELTFLDSIISDRVAFRNVLFEGKSIYENDDKKAIQEIEDIIHEILNLHRTALDKQGSQHAQEA</sequence>
<name>A0A095CJ31_PISSA</name>
<reference evidence="2" key="2">
    <citation type="submission" date="2015-08" db="EMBL/GenBank/DDBJ databases">
        <title>Complete genome sequence of Piscirickettsia salmonis strain PM32597B1.</title>
        <authorList>
            <person name="Bohle H."/>
            <person name="Henriquez P."/>
            <person name="Navas E."/>
            <person name="Grothusen H."/>
            <person name="Bustamante F."/>
            <person name="Bustos P."/>
            <person name="Bustos P."/>
            <person name="Mancilla M."/>
        </authorList>
    </citation>
    <scope>NUCLEOTIDE SEQUENCE</scope>
    <source>
        <strain evidence="2">PM32597B1</strain>
        <plasmid evidence="2">pPSB1-2</plasmid>
    </source>
</reference>
<dbReference type="CDD" id="cd02042">
    <property type="entry name" value="ParAB_family"/>
    <property type="match status" value="1"/>
</dbReference>
<keyword evidence="5" id="KW-1185">Reference proteome</keyword>
<dbReference type="PANTHER" id="PTHR13696">
    <property type="entry name" value="P-LOOP CONTAINING NUCLEOSIDE TRIPHOSPHATE HYDROLASE"/>
    <property type="match status" value="1"/>
</dbReference>
<keyword evidence="3" id="KW-0614">Plasmid</keyword>
<dbReference type="Gene3D" id="3.40.50.300">
    <property type="entry name" value="P-loop containing nucleotide triphosphate hydrolases"/>
    <property type="match status" value="1"/>
</dbReference>
<evidence type="ECO:0000313" key="3">
    <source>
        <dbReference type="EMBL" id="QGO07772.1"/>
    </source>
</evidence>
<reference evidence="3 5" key="3">
    <citation type="submission" date="2019-04" db="EMBL/GenBank/DDBJ databases">
        <title>Complete genome sequencing of Piscirickettsia salmonis strain Psal-009.</title>
        <authorList>
            <person name="Schober I."/>
            <person name="Bunk B."/>
            <person name="Sproer C."/>
            <person name="Carril G.P."/>
            <person name="Riedel T."/>
            <person name="Flores-Herrera P.A."/>
            <person name="Nourdin-Galindo G."/>
            <person name="Marshall S.H."/>
            <person name="Overmann J."/>
        </authorList>
    </citation>
    <scope>NUCLEOTIDE SEQUENCE [LARGE SCALE GENOMIC DNA]</scope>
    <source>
        <strain evidence="3 5">Psal-009</strain>
        <plasmid evidence="3 5">unnamed3</plasmid>
    </source>
</reference>
<organism evidence="3 5">
    <name type="scientific">Piscirickettsia salmonis</name>
    <dbReference type="NCBI Taxonomy" id="1238"/>
    <lineage>
        <taxon>Bacteria</taxon>
        <taxon>Pseudomonadati</taxon>
        <taxon>Pseudomonadota</taxon>
        <taxon>Gammaproteobacteria</taxon>
        <taxon>Thiotrichales</taxon>
        <taxon>Piscirickettsiaceae</taxon>
        <taxon>Piscirickettsia</taxon>
    </lineage>
</organism>
<protein>
    <submittedName>
        <fullName evidence="2">Cobyrinic acid ac-diamide synthase</fullName>
    </submittedName>
    <submittedName>
        <fullName evidence="3">ParA-like protein</fullName>
    </submittedName>
</protein>
<dbReference type="InterPro" id="IPR002586">
    <property type="entry name" value="CobQ/CobB/MinD/ParA_Nub-bd_dom"/>
</dbReference>
<evidence type="ECO:0000259" key="1">
    <source>
        <dbReference type="Pfam" id="PF01656"/>
    </source>
</evidence>
<evidence type="ECO:0000313" key="4">
    <source>
        <dbReference type="Proteomes" id="UP000029558"/>
    </source>
</evidence>
<dbReference type="Proteomes" id="UP000422232">
    <property type="component" value="Plasmid unnamed3"/>
</dbReference>
<feature type="domain" description="CobQ/CobB/MinD/ParA nucleotide binding" evidence="1">
    <location>
        <begin position="7"/>
        <end position="203"/>
    </location>
</feature>
<dbReference type="InterPro" id="IPR050678">
    <property type="entry name" value="DNA_Partitioning_ATPase"/>
</dbReference>
<evidence type="ECO:0000313" key="5">
    <source>
        <dbReference type="Proteomes" id="UP000422232"/>
    </source>
</evidence>
<accession>A0A095CJ31</accession>
<dbReference type="OrthoDB" id="69313at2"/>
<dbReference type="SUPFAM" id="SSF52540">
    <property type="entry name" value="P-loop containing nucleoside triphosphate hydrolases"/>
    <property type="match status" value="1"/>
</dbReference>
<dbReference type="EMBL" id="CP038911">
    <property type="protein sequence ID" value="QGO07772.1"/>
    <property type="molecule type" value="Genomic_DNA"/>
</dbReference>
<evidence type="ECO:0000313" key="2">
    <source>
        <dbReference type="EMBL" id="ALB24424.1"/>
    </source>
</evidence>
<dbReference type="PANTHER" id="PTHR13696:SF96">
    <property type="entry name" value="COBQ_COBB_MIND_PARA NUCLEOTIDE BINDING DOMAIN-CONTAINING PROTEIN"/>
    <property type="match status" value="1"/>
</dbReference>
<reference evidence="2 4" key="1">
    <citation type="journal article" date="2014" name="Genome Announc.">
        <title>Comparative Genome Analysis of Two Isolates of the Fish Pathogen Piscirickettsia salmonis from Different Hosts Reveals Major Differences in Virulence-Associated Secretion Systems.</title>
        <authorList>
            <person name="Bohle H."/>
            <person name="Henriquez P."/>
            <person name="Grothusen H."/>
            <person name="Navas E."/>
            <person name="Sandoval A."/>
            <person name="Bustamante F."/>
            <person name="Bustos P."/>
            <person name="Mancilla M."/>
        </authorList>
    </citation>
    <scope>NUCLEOTIDE SEQUENCE [LARGE SCALE GENOMIC DNA]</scope>
    <source>
        <strain evidence="4">B1-32597</strain>
        <strain evidence="2">PM32597B1</strain>
    </source>
</reference>
<proteinExistence type="predicted"/>
<geneLocation type="plasmid" evidence="2 4">
    <name>pPSB1-2</name>
</geneLocation>
<dbReference type="AlphaFoldDB" id="A0A095CJ31"/>
<dbReference type="RefSeq" id="WP_017375691.1">
    <property type="nucleotide sequence ID" value="NZ_CP012415.1"/>
</dbReference>
<gene>
    <name evidence="2" type="ORF">KU39_2p21</name>
    <name evidence="3" type="ORF">Psal009_03731</name>
</gene>
<geneLocation type="plasmid" evidence="3 5">
    <name>unnamed3</name>
</geneLocation>